<protein>
    <submittedName>
        <fullName evidence="1">Uncharacterized protein</fullName>
    </submittedName>
</protein>
<comment type="caution">
    <text evidence="1">The sequence shown here is derived from an EMBL/GenBank/DDBJ whole genome shotgun (WGS) entry which is preliminary data.</text>
</comment>
<accession>A0AAV2HXY5</accession>
<organism evidence="1 2">
    <name type="scientific">Lymnaea stagnalis</name>
    <name type="common">Great pond snail</name>
    <name type="synonym">Helix stagnalis</name>
    <dbReference type="NCBI Taxonomy" id="6523"/>
    <lineage>
        <taxon>Eukaryota</taxon>
        <taxon>Metazoa</taxon>
        <taxon>Spiralia</taxon>
        <taxon>Lophotrochozoa</taxon>
        <taxon>Mollusca</taxon>
        <taxon>Gastropoda</taxon>
        <taxon>Heterobranchia</taxon>
        <taxon>Euthyneura</taxon>
        <taxon>Panpulmonata</taxon>
        <taxon>Hygrophila</taxon>
        <taxon>Lymnaeoidea</taxon>
        <taxon>Lymnaeidae</taxon>
        <taxon>Lymnaea</taxon>
    </lineage>
</organism>
<dbReference type="Proteomes" id="UP001497497">
    <property type="component" value="Unassembled WGS sequence"/>
</dbReference>
<sequence length="365" mass="42939">MIMRRFCVVDIKLLLETMKVYQKVGLYQTREFCGRIFTQWEMTSLRDIKAKSVFSNYGSFPNKFTSSKTYFCRQYLSLSSKFTTKSIPSVPVLLTNNQLLRQHVSYTQILSDFKHRSAHHSSRITDKDISSFKEAEKELTSGRLAFLSKNLKCSFDETKKMVDKYTFFLHLNPELILEKIAVMQSYSLPISFISRNPRLLYQHSSDELKRRLQLLKEATLLTENPIIQQQDLAHYLECPYKTFDHSFKRLCAERDALEGCWSQKDYLQLRLQCSQETAETLLSQSPLKNVVSNVKLKQFLDFMLNEAKFSPEFVIQHRQLMSFSLDRLKFRWHVMQAAGVSASEEMVYVWKLAEQKFTIQFEAYI</sequence>
<dbReference type="EMBL" id="CAXITT010000320">
    <property type="protein sequence ID" value="CAL1538991.1"/>
    <property type="molecule type" value="Genomic_DNA"/>
</dbReference>
<evidence type="ECO:0000313" key="1">
    <source>
        <dbReference type="EMBL" id="CAL1538991.1"/>
    </source>
</evidence>
<dbReference type="InterPro" id="IPR038538">
    <property type="entry name" value="MTERF_sf"/>
</dbReference>
<reference evidence="1 2" key="1">
    <citation type="submission" date="2024-04" db="EMBL/GenBank/DDBJ databases">
        <authorList>
            <consortium name="Genoscope - CEA"/>
            <person name="William W."/>
        </authorList>
    </citation>
    <scope>NUCLEOTIDE SEQUENCE [LARGE SCALE GENOMIC DNA]</scope>
</reference>
<keyword evidence="2" id="KW-1185">Reference proteome</keyword>
<proteinExistence type="predicted"/>
<gene>
    <name evidence="1" type="ORF">GSLYS_00012812001</name>
</gene>
<name>A0AAV2HXY5_LYMST</name>
<dbReference type="Gene3D" id="1.25.70.10">
    <property type="entry name" value="Transcription termination factor 3, mitochondrial"/>
    <property type="match status" value="1"/>
</dbReference>
<evidence type="ECO:0000313" key="2">
    <source>
        <dbReference type="Proteomes" id="UP001497497"/>
    </source>
</evidence>
<dbReference type="AlphaFoldDB" id="A0AAV2HXY5"/>